<protein>
    <submittedName>
        <fullName evidence="1">Uncharacterized protein</fullName>
    </submittedName>
</protein>
<evidence type="ECO:0000313" key="1">
    <source>
        <dbReference type="EMBL" id="HJE40097.1"/>
    </source>
</evidence>
<name>A0A4Q0U8A6_9BACT</name>
<accession>A0A4Q0U8A6</accession>
<dbReference type="AlphaFoldDB" id="A0A4Q0U8A6"/>
<sequence length="130" mass="14811">MNNSSNNNNENDLRISRTDSWHDIIERTNDFYDYLWMTPKAVKWWSATILLLVIGLIIGAMCFVPSPYKSGQPLISHFTAQDHSTTNVQQTGSSFTVSPAADSIRIAAMEQRHAEVTTNGDLYDRYVRLR</sequence>
<reference evidence="1" key="2">
    <citation type="submission" date="2021-09" db="EMBL/GenBank/DDBJ databases">
        <authorList>
            <person name="Gilroy R."/>
        </authorList>
    </citation>
    <scope>NUCLEOTIDE SEQUENCE</scope>
    <source>
        <strain evidence="1">4100</strain>
    </source>
</reference>
<dbReference type="EMBL" id="DYXT01000055">
    <property type="protein sequence ID" value="HJE40097.1"/>
    <property type="molecule type" value="Genomic_DNA"/>
</dbReference>
<organism evidence="1 2">
    <name type="scientific">Candidatus Amulumruptor caecigallinarius</name>
    <dbReference type="NCBI Taxonomy" id="2109911"/>
    <lineage>
        <taxon>Bacteria</taxon>
        <taxon>Pseudomonadati</taxon>
        <taxon>Bacteroidota</taxon>
        <taxon>Bacteroidia</taxon>
        <taxon>Bacteroidales</taxon>
        <taxon>Muribaculaceae</taxon>
        <taxon>Candidatus Amulumruptor</taxon>
    </lineage>
</organism>
<gene>
    <name evidence="1" type="ORF">K8V47_10140</name>
</gene>
<evidence type="ECO:0000313" key="2">
    <source>
        <dbReference type="Proteomes" id="UP000711407"/>
    </source>
</evidence>
<reference evidence="1" key="1">
    <citation type="journal article" date="2021" name="PeerJ">
        <title>Extensive microbial diversity within the chicken gut microbiome revealed by metagenomics and culture.</title>
        <authorList>
            <person name="Gilroy R."/>
            <person name="Ravi A."/>
            <person name="Getino M."/>
            <person name="Pursley I."/>
            <person name="Horton D.L."/>
            <person name="Alikhan N.F."/>
            <person name="Baker D."/>
            <person name="Gharbi K."/>
            <person name="Hall N."/>
            <person name="Watson M."/>
            <person name="Adriaenssens E.M."/>
            <person name="Foster-Nyarko E."/>
            <person name="Jarju S."/>
            <person name="Secka A."/>
            <person name="Antonio M."/>
            <person name="Oren A."/>
            <person name="Chaudhuri R.R."/>
            <person name="La Ragione R."/>
            <person name="Hildebrand F."/>
            <person name="Pallen M.J."/>
        </authorList>
    </citation>
    <scope>NUCLEOTIDE SEQUENCE</scope>
    <source>
        <strain evidence="1">4100</strain>
    </source>
</reference>
<dbReference type="Proteomes" id="UP000711407">
    <property type="component" value="Unassembled WGS sequence"/>
</dbReference>
<proteinExistence type="predicted"/>
<comment type="caution">
    <text evidence="1">The sequence shown here is derived from an EMBL/GenBank/DDBJ whole genome shotgun (WGS) entry which is preliminary data.</text>
</comment>